<accession>A0ABV3QUP5</accession>
<feature type="domain" description="Gfo/Idh/MocA-like oxidoreductase N-terminal" evidence="2">
    <location>
        <begin position="25"/>
        <end position="124"/>
    </location>
</feature>
<dbReference type="Gene3D" id="3.40.50.720">
    <property type="entry name" value="NAD(P)-binding Rossmann-like Domain"/>
    <property type="match status" value="1"/>
</dbReference>
<organism evidence="4 5">
    <name type="scientific">Mesorhizobium marinum</name>
    <dbReference type="NCBI Taxonomy" id="3228790"/>
    <lineage>
        <taxon>Bacteria</taxon>
        <taxon>Pseudomonadati</taxon>
        <taxon>Pseudomonadota</taxon>
        <taxon>Alphaproteobacteria</taxon>
        <taxon>Hyphomicrobiales</taxon>
        <taxon>Phyllobacteriaceae</taxon>
        <taxon>Mesorhizobium</taxon>
    </lineage>
</organism>
<dbReference type="Pfam" id="PF22725">
    <property type="entry name" value="GFO_IDH_MocA_C3"/>
    <property type="match status" value="1"/>
</dbReference>
<keyword evidence="5" id="KW-1185">Reference proteome</keyword>
<dbReference type="Gene3D" id="3.30.360.10">
    <property type="entry name" value="Dihydrodipicolinate Reductase, domain 2"/>
    <property type="match status" value="1"/>
</dbReference>
<dbReference type="InterPro" id="IPR055170">
    <property type="entry name" value="GFO_IDH_MocA-like_dom"/>
</dbReference>
<keyword evidence="1" id="KW-0560">Oxidoreductase</keyword>
<dbReference type="PANTHER" id="PTHR43818:SF11">
    <property type="entry name" value="BCDNA.GH03377"/>
    <property type="match status" value="1"/>
</dbReference>
<dbReference type="InterPro" id="IPR050463">
    <property type="entry name" value="Gfo/Idh/MocA_oxidrdct_glycsds"/>
</dbReference>
<protein>
    <submittedName>
        <fullName evidence="4">Gfo/Idh/MocA family protein</fullName>
    </submittedName>
</protein>
<dbReference type="PANTHER" id="PTHR43818">
    <property type="entry name" value="BCDNA.GH03377"/>
    <property type="match status" value="1"/>
</dbReference>
<sequence>MTKWKVAGINFDHFHMGDLLREAFDRPDAEIVGICDADPKRMQGAIDNFGIPAERVYTDPEKCLAETKPDLVILCPATAEHAVWVERVAPAGVNILMEKPFAASIADADRMIAAVQKSGKLLAINWPLAWYRSHNTAKRLIDEGVVGDVVEVHFYDGNRGPLYHLADKVEVSDEEVQAGKPNSWFYKKSAGGGSLLDYVGYGVTLGSWFMDGEKPIEVTCVMDEPQGLEVDEHSVTICRYKRGLSKFETRWGTFTDPWTTQPQPKCGFVIVGTDGTIASYDYDDHVTVQTGAKREQHVVPCDASVAPRRGPVEYMLHLIATGEKISGPLDPKLSRIGQQITDSAVLSAREKRTVELLP</sequence>
<evidence type="ECO:0000313" key="4">
    <source>
        <dbReference type="EMBL" id="MEW9804799.1"/>
    </source>
</evidence>
<name>A0ABV3QUP5_9HYPH</name>
<feature type="domain" description="GFO/IDH/MocA-like oxidoreductase" evidence="3">
    <location>
        <begin position="135"/>
        <end position="277"/>
    </location>
</feature>
<dbReference type="RefSeq" id="WP_367721861.1">
    <property type="nucleotide sequence ID" value="NZ_JBFOCI010000001.1"/>
</dbReference>
<dbReference type="EMBL" id="JBFOCI010000001">
    <property type="protein sequence ID" value="MEW9804799.1"/>
    <property type="molecule type" value="Genomic_DNA"/>
</dbReference>
<comment type="caution">
    <text evidence="4">The sequence shown here is derived from an EMBL/GenBank/DDBJ whole genome shotgun (WGS) entry which is preliminary data.</text>
</comment>
<dbReference type="Proteomes" id="UP001556196">
    <property type="component" value="Unassembled WGS sequence"/>
</dbReference>
<evidence type="ECO:0000259" key="3">
    <source>
        <dbReference type="Pfam" id="PF22725"/>
    </source>
</evidence>
<proteinExistence type="predicted"/>
<dbReference type="InterPro" id="IPR000683">
    <property type="entry name" value="Gfo/Idh/MocA-like_OxRdtase_N"/>
</dbReference>
<dbReference type="SUPFAM" id="SSF51735">
    <property type="entry name" value="NAD(P)-binding Rossmann-fold domains"/>
    <property type="match status" value="1"/>
</dbReference>
<dbReference type="SUPFAM" id="SSF55347">
    <property type="entry name" value="Glyceraldehyde-3-phosphate dehydrogenase-like, C-terminal domain"/>
    <property type="match status" value="1"/>
</dbReference>
<gene>
    <name evidence="4" type="ORF">ABUE31_02215</name>
</gene>
<dbReference type="Pfam" id="PF01408">
    <property type="entry name" value="GFO_IDH_MocA"/>
    <property type="match status" value="1"/>
</dbReference>
<evidence type="ECO:0000313" key="5">
    <source>
        <dbReference type="Proteomes" id="UP001556196"/>
    </source>
</evidence>
<reference evidence="4 5" key="1">
    <citation type="submission" date="2024-06" db="EMBL/GenBank/DDBJ databases">
        <authorList>
            <person name="Tuo L."/>
        </authorList>
    </citation>
    <scope>NUCLEOTIDE SEQUENCE [LARGE SCALE GENOMIC DNA]</scope>
    <source>
        <strain evidence="4 5">ZMM04-5</strain>
    </source>
</reference>
<evidence type="ECO:0000259" key="2">
    <source>
        <dbReference type="Pfam" id="PF01408"/>
    </source>
</evidence>
<evidence type="ECO:0000256" key="1">
    <source>
        <dbReference type="ARBA" id="ARBA00023002"/>
    </source>
</evidence>
<dbReference type="InterPro" id="IPR036291">
    <property type="entry name" value="NAD(P)-bd_dom_sf"/>
</dbReference>